<dbReference type="GO" id="GO:0008168">
    <property type="term" value="F:methyltransferase activity"/>
    <property type="evidence" value="ECO:0007669"/>
    <property type="project" value="UniProtKB-KW"/>
</dbReference>
<dbReference type="EMBL" id="JBHTAJ010000002">
    <property type="protein sequence ID" value="MFC7178171.1"/>
    <property type="molecule type" value="Genomic_DNA"/>
</dbReference>
<evidence type="ECO:0000259" key="1">
    <source>
        <dbReference type="Pfam" id="PF13649"/>
    </source>
</evidence>
<dbReference type="SUPFAM" id="SSF53335">
    <property type="entry name" value="S-adenosyl-L-methionine-dependent methyltransferases"/>
    <property type="match status" value="1"/>
</dbReference>
<dbReference type="RefSeq" id="WP_345708977.1">
    <property type="nucleotide sequence ID" value="NZ_BAABKV010000001.1"/>
</dbReference>
<dbReference type="Proteomes" id="UP001596435">
    <property type="component" value="Unassembled WGS sequence"/>
</dbReference>
<feature type="domain" description="Methyltransferase" evidence="1">
    <location>
        <begin position="54"/>
        <end position="144"/>
    </location>
</feature>
<keyword evidence="2" id="KW-0489">Methyltransferase</keyword>
<comment type="caution">
    <text evidence="2">The sequence shown here is derived from an EMBL/GenBank/DDBJ whole genome shotgun (WGS) entry which is preliminary data.</text>
</comment>
<dbReference type="InterPro" id="IPR050508">
    <property type="entry name" value="Methyltransf_Superfamily"/>
</dbReference>
<name>A0ABW2FLN6_9ACTN</name>
<protein>
    <submittedName>
        <fullName evidence="2">Class I SAM-dependent methyltransferase</fullName>
        <ecNumber evidence="2">2.1.-.-</ecNumber>
    </submittedName>
</protein>
<dbReference type="CDD" id="cd02440">
    <property type="entry name" value="AdoMet_MTases"/>
    <property type="match status" value="1"/>
</dbReference>
<keyword evidence="2" id="KW-0808">Transferase</keyword>
<dbReference type="Pfam" id="PF13649">
    <property type="entry name" value="Methyltransf_25"/>
    <property type="match status" value="1"/>
</dbReference>
<reference evidence="3" key="1">
    <citation type="journal article" date="2019" name="Int. J. Syst. Evol. Microbiol.">
        <title>The Global Catalogue of Microorganisms (GCM) 10K type strain sequencing project: providing services to taxonomists for standard genome sequencing and annotation.</title>
        <authorList>
            <consortium name="The Broad Institute Genomics Platform"/>
            <consortium name="The Broad Institute Genome Sequencing Center for Infectious Disease"/>
            <person name="Wu L."/>
            <person name="Ma J."/>
        </authorList>
    </citation>
    <scope>NUCLEOTIDE SEQUENCE [LARGE SCALE GENOMIC DNA]</scope>
    <source>
        <strain evidence="3">CGMCC 1.12859</strain>
    </source>
</reference>
<keyword evidence="3" id="KW-1185">Reference proteome</keyword>
<organism evidence="2 3">
    <name type="scientific">Kitasatospora paranensis</name>
    <dbReference type="NCBI Taxonomy" id="258053"/>
    <lineage>
        <taxon>Bacteria</taxon>
        <taxon>Bacillati</taxon>
        <taxon>Actinomycetota</taxon>
        <taxon>Actinomycetes</taxon>
        <taxon>Kitasatosporales</taxon>
        <taxon>Streptomycetaceae</taxon>
        <taxon>Kitasatospora</taxon>
    </lineage>
</organism>
<evidence type="ECO:0000313" key="2">
    <source>
        <dbReference type="EMBL" id="MFC7178171.1"/>
    </source>
</evidence>
<gene>
    <name evidence="2" type="ORF">ACFQMG_01170</name>
</gene>
<proteinExistence type="predicted"/>
<dbReference type="Gene3D" id="3.40.50.150">
    <property type="entry name" value="Vaccinia Virus protein VP39"/>
    <property type="match status" value="1"/>
</dbReference>
<accession>A0ABW2FLN6</accession>
<evidence type="ECO:0000313" key="3">
    <source>
        <dbReference type="Proteomes" id="UP001596435"/>
    </source>
</evidence>
<dbReference type="InterPro" id="IPR041698">
    <property type="entry name" value="Methyltransf_25"/>
</dbReference>
<sequence>MTGSAELDATRDAYDGVAVRYAELFATELERNPLDRALLGAFAELVADAGGRPVADAGCGPGSVTAHLHGLGVDVFGVDLSAAMVGLARQAYPGLRFAEGSMTALEAADGSLGGVVARYSVIHTPPEHVPAVLAEFRRVLAPGGHLLLAFQADTAPGAHAFDHRVTLAYRWCPDTLAGLVAAAGLTETVRLVREPGPAERFLQAWLLARRPDDA</sequence>
<dbReference type="PANTHER" id="PTHR42912">
    <property type="entry name" value="METHYLTRANSFERASE"/>
    <property type="match status" value="1"/>
</dbReference>
<dbReference type="EC" id="2.1.-.-" evidence="2"/>
<dbReference type="GO" id="GO:0032259">
    <property type="term" value="P:methylation"/>
    <property type="evidence" value="ECO:0007669"/>
    <property type="project" value="UniProtKB-KW"/>
</dbReference>
<dbReference type="InterPro" id="IPR029063">
    <property type="entry name" value="SAM-dependent_MTases_sf"/>
</dbReference>